<sequence>MESMRLLQRNALRQLFETRPLTRRVLNQSSNLRSGRPVQQRATRSIHIQNSRYTQRSINGGTFTQQASRRCRRGPTNGSGRRHNSTTAPPPKENLSLKERLKKLSREYGWSAVGVYLALSALDFPFCFLAVRTLGTDRIGRWEHAIVDTVKGFVKWPFAEEGVKQGIDGAVNEVEREVVAPEVRGKRILEENEPATRTQSVLGLDDHGYREAEKANSGDNASLWTQLALAYAIHKSFIFVRVPLTAAILPKVVKTLRGWGWNIGKVPSRKAVTGTSSTSGTGVNTKGAKVKGDD</sequence>
<dbReference type="InterPro" id="IPR009688">
    <property type="entry name" value="FAM210A/B-like_dom"/>
</dbReference>
<evidence type="ECO:0000256" key="1">
    <source>
        <dbReference type="SAM" id="MobiDB-lite"/>
    </source>
</evidence>
<feature type="region of interest" description="Disordered" evidence="1">
    <location>
        <begin position="55"/>
        <end position="94"/>
    </location>
</feature>
<feature type="domain" description="DUF1279" evidence="2">
    <location>
        <begin position="100"/>
        <end position="250"/>
    </location>
</feature>
<protein>
    <recommendedName>
        <fullName evidence="2">DUF1279 domain-containing protein</fullName>
    </recommendedName>
</protein>
<dbReference type="InterPro" id="IPR045866">
    <property type="entry name" value="FAM210A/B-like"/>
</dbReference>
<gene>
    <name evidence="3" type="ORF">PV11_06526</name>
</gene>
<dbReference type="PANTHER" id="PTHR21377:SF0">
    <property type="entry name" value="PROTEIN FAM210B, MITOCHONDRIAL"/>
    <property type="match status" value="1"/>
</dbReference>
<feature type="compositionally biased region" description="Polar residues" evidence="1">
    <location>
        <begin position="55"/>
        <end position="68"/>
    </location>
</feature>
<dbReference type="EMBL" id="KN846953">
    <property type="protein sequence ID" value="KIV78927.1"/>
    <property type="molecule type" value="Genomic_DNA"/>
</dbReference>
<dbReference type="AlphaFoldDB" id="A0A0D1Y7T1"/>
<dbReference type="Proteomes" id="UP000053599">
    <property type="component" value="Unassembled WGS sequence"/>
</dbReference>
<proteinExistence type="predicted"/>
<dbReference type="OrthoDB" id="426386at2759"/>
<dbReference type="Pfam" id="PF06916">
    <property type="entry name" value="FAM210A-B_dom"/>
    <property type="match status" value="1"/>
</dbReference>
<feature type="region of interest" description="Disordered" evidence="1">
    <location>
        <begin position="270"/>
        <end position="294"/>
    </location>
</feature>
<organism evidence="3 4">
    <name type="scientific">Exophiala sideris</name>
    <dbReference type="NCBI Taxonomy" id="1016849"/>
    <lineage>
        <taxon>Eukaryota</taxon>
        <taxon>Fungi</taxon>
        <taxon>Dikarya</taxon>
        <taxon>Ascomycota</taxon>
        <taxon>Pezizomycotina</taxon>
        <taxon>Eurotiomycetes</taxon>
        <taxon>Chaetothyriomycetidae</taxon>
        <taxon>Chaetothyriales</taxon>
        <taxon>Herpotrichiellaceae</taxon>
        <taxon>Exophiala</taxon>
    </lineage>
</organism>
<dbReference type="HOGENOM" id="CLU_059211_0_1_1"/>
<accession>A0A0D1Y7T1</accession>
<reference evidence="3 4" key="1">
    <citation type="submission" date="2015-01" db="EMBL/GenBank/DDBJ databases">
        <title>The Genome Sequence of Exophiala sideris CBS121828.</title>
        <authorList>
            <consortium name="The Broad Institute Genomics Platform"/>
            <person name="Cuomo C."/>
            <person name="de Hoog S."/>
            <person name="Gorbushina A."/>
            <person name="Stielow B."/>
            <person name="Teixiera M."/>
            <person name="Abouelleil A."/>
            <person name="Chapman S.B."/>
            <person name="Priest M."/>
            <person name="Young S.K."/>
            <person name="Wortman J."/>
            <person name="Nusbaum C."/>
            <person name="Birren B."/>
        </authorList>
    </citation>
    <scope>NUCLEOTIDE SEQUENCE [LARGE SCALE GENOMIC DNA]</scope>
    <source>
        <strain evidence="3 4">CBS 121828</strain>
    </source>
</reference>
<evidence type="ECO:0000259" key="2">
    <source>
        <dbReference type="Pfam" id="PF06916"/>
    </source>
</evidence>
<dbReference type="PANTHER" id="PTHR21377">
    <property type="entry name" value="PROTEIN FAM210B, MITOCHONDRIAL"/>
    <property type="match status" value="1"/>
</dbReference>
<evidence type="ECO:0000313" key="4">
    <source>
        <dbReference type="Proteomes" id="UP000053599"/>
    </source>
</evidence>
<dbReference type="GO" id="GO:0005739">
    <property type="term" value="C:mitochondrion"/>
    <property type="evidence" value="ECO:0007669"/>
    <property type="project" value="TreeGrafter"/>
</dbReference>
<name>A0A0D1Y7T1_9EURO</name>
<evidence type="ECO:0000313" key="3">
    <source>
        <dbReference type="EMBL" id="KIV78927.1"/>
    </source>
</evidence>
<feature type="compositionally biased region" description="Low complexity" evidence="1">
    <location>
        <begin position="273"/>
        <end position="282"/>
    </location>
</feature>